<dbReference type="Proteomes" id="UP000678393">
    <property type="component" value="Unassembled WGS sequence"/>
</dbReference>
<evidence type="ECO:0000313" key="3">
    <source>
        <dbReference type="Proteomes" id="UP000678393"/>
    </source>
</evidence>
<comment type="caution">
    <text evidence="2">The sequence shown here is derived from an EMBL/GenBank/DDBJ whole genome shotgun (WGS) entry which is preliminary data.</text>
</comment>
<name>A0A8S3YMK7_9EUPU</name>
<keyword evidence="3" id="KW-1185">Reference proteome</keyword>
<dbReference type="PANTHER" id="PTHR31855:SF2">
    <property type="entry name" value="GUANINE NUCLEOTIDE EXCHANGE FACTOR C9ORF72"/>
    <property type="match status" value="1"/>
</dbReference>
<proteinExistence type="predicted"/>
<dbReference type="GO" id="GO:0005085">
    <property type="term" value="F:guanyl-nucleotide exchange factor activity"/>
    <property type="evidence" value="ECO:0007669"/>
    <property type="project" value="InterPro"/>
</dbReference>
<gene>
    <name evidence="2" type="ORF">CUNI_LOCUS2089</name>
</gene>
<dbReference type="AlphaFoldDB" id="A0A8S3YMK7"/>
<evidence type="ECO:0000313" key="2">
    <source>
        <dbReference type="EMBL" id="CAG5116531.1"/>
    </source>
</evidence>
<sequence length="481" mass="54264">MAFNKSMQSNNVTSPSFHSDSGVMTVNSENSFHDDCTPMSPSSGFSVSSIGNIEHSFVDALLLCHWDNILGPKLEHVWYVTGRPQPHTNILRFVTNQVLSGEICRDVQSSQVDFKFFDIPDKGVIVPSFIFSAQDSHGLGLQALALIIPNSELTLYLHQAELIHAWLTRIVTKLRVMCVKKDFGTSGLADLSSWLWACMDMLSSLQEVGLPQKIELSYTAFISPHTMELELLRQVIVSHLMTFGRSLVIGSRVDRVNMLVYTLGLFCWDSERLCSRAALSGRKWPYFQDLCVQGCLKNEDGTKNINRSDLMCSRYPTTIIDVDTREISHSSSATDHPWLSHEAAVRELEELYQGQEGYGDRPAKLIPAISMSESLVRDLLEDVYKLPQDNGRREAYIRHFMHTLQRRAFCLIKYLEGDNSPSSASARVNAKKLRHDLSLTLEGDWRIVLAAADKLKPGLYQHVLGDRKYDSEYLPNMADVL</sequence>
<dbReference type="PROSITE" id="PS51835">
    <property type="entry name" value="DENN_C9ORF72"/>
    <property type="match status" value="1"/>
</dbReference>
<dbReference type="OrthoDB" id="10252077at2759"/>
<evidence type="ECO:0000256" key="1">
    <source>
        <dbReference type="SAM" id="MobiDB-lite"/>
    </source>
</evidence>
<dbReference type="Pfam" id="PF15019">
    <property type="entry name" value="C9orf72-like"/>
    <property type="match status" value="1"/>
</dbReference>
<dbReference type="GO" id="GO:0005776">
    <property type="term" value="C:autophagosome"/>
    <property type="evidence" value="ECO:0007669"/>
    <property type="project" value="TreeGrafter"/>
</dbReference>
<dbReference type="GO" id="GO:0006897">
    <property type="term" value="P:endocytosis"/>
    <property type="evidence" value="ECO:0007669"/>
    <property type="project" value="TreeGrafter"/>
</dbReference>
<dbReference type="GO" id="GO:0006914">
    <property type="term" value="P:autophagy"/>
    <property type="evidence" value="ECO:0007669"/>
    <property type="project" value="TreeGrafter"/>
</dbReference>
<dbReference type="PANTHER" id="PTHR31855">
    <property type="entry name" value="GUANINE NUCLEOTIDE EXCHANGE C9ORF72"/>
    <property type="match status" value="1"/>
</dbReference>
<reference evidence="2" key="1">
    <citation type="submission" date="2021-04" db="EMBL/GenBank/DDBJ databases">
        <authorList>
            <consortium name="Molecular Ecology Group"/>
        </authorList>
    </citation>
    <scope>NUCLEOTIDE SEQUENCE</scope>
</reference>
<dbReference type="InterPro" id="IPR027819">
    <property type="entry name" value="C9orf72"/>
</dbReference>
<protein>
    <submittedName>
        <fullName evidence="2">Uncharacterized protein</fullName>
    </submittedName>
</protein>
<accession>A0A8S3YMK7</accession>
<organism evidence="2 3">
    <name type="scientific">Candidula unifasciata</name>
    <dbReference type="NCBI Taxonomy" id="100452"/>
    <lineage>
        <taxon>Eukaryota</taxon>
        <taxon>Metazoa</taxon>
        <taxon>Spiralia</taxon>
        <taxon>Lophotrochozoa</taxon>
        <taxon>Mollusca</taxon>
        <taxon>Gastropoda</taxon>
        <taxon>Heterobranchia</taxon>
        <taxon>Euthyneura</taxon>
        <taxon>Panpulmonata</taxon>
        <taxon>Eupulmonata</taxon>
        <taxon>Stylommatophora</taxon>
        <taxon>Helicina</taxon>
        <taxon>Helicoidea</taxon>
        <taxon>Geomitridae</taxon>
        <taxon>Candidula</taxon>
    </lineage>
</organism>
<feature type="region of interest" description="Disordered" evidence="1">
    <location>
        <begin position="1"/>
        <end position="20"/>
    </location>
</feature>
<dbReference type="GO" id="GO:0005768">
    <property type="term" value="C:endosome"/>
    <property type="evidence" value="ECO:0007669"/>
    <property type="project" value="TreeGrafter"/>
</dbReference>
<dbReference type="EMBL" id="CAJHNH020000269">
    <property type="protein sequence ID" value="CAG5116531.1"/>
    <property type="molecule type" value="Genomic_DNA"/>
</dbReference>